<sequence>MPTWLYRASNAKAGSAETWEILERFGFIHRNVYSRAARMQRVANVGSVAIGDLIHLYYAGDLNLGQDFGVFRVVDPKDHSQPALFGAPVSKSALYTIAGGTLHDRLRAAQYEPDPQLDVLCGWPVVRVEGVAPRQVSAGMMFALFPTRNSLVRATS</sequence>
<protein>
    <recommendedName>
        <fullName evidence="3">EVE domain-containing protein</fullName>
    </recommendedName>
</protein>
<dbReference type="Proteomes" id="UP001217838">
    <property type="component" value="Unassembled WGS sequence"/>
</dbReference>
<gene>
    <name evidence="1" type="ORF">POL58_33865</name>
</gene>
<comment type="caution">
    <text evidence="1">The sequence shown here is derived from an EMBL/GenBank/DDBJ whole genome shotgun (WGS) entry which is preliminary data.</text>
</comment>
<evidence type="ECO:0000313" key="1">
    <source>
        <dbReference type="EMBL" id="MDC0672789.1"/>
    </source>
</evidence>
<evidence type="ECO:0008006" key="3">
    <source>
        <dbReference type="Google" id="ProtNLM"/>
    </source>
</evidence>
<evidence type="ECO:0000313" key="2">
    <source>
        <dbReference type="Proteomes" id="UP001217838"/>
    </source>
</evidence>
<dbReference type="EMBL" id="JAQNDN010000020">
    <property type="protein sequence ID" value="MDC0672789.1"/>
    <property type="molecule type" value="Genomic_DNA"/>
</dbReference>
<keyword evidence="2" id="KW-1185">Reference proteome</keyword>
<reference evidence="1 2" key="1">
    <citation type="submission" date="2022-11" db="EMBL/GenBank/DDBJ databases">
        <title>Minimal conservation of predation-associated metabolite biosynthetic gene clusters underscores biosynthetic potential of Myxococcota including descriptions for ten novel species: Archangium lansinium sp. nov., Myxococcus landrumus sp. nov., Nannocystis bai.</title>
        <authorList>
            <person name="Ahearne A."/>
            <person name="Stevens C."/>
            <person name="Dowd S."/>
        </authorList>
    </citation>
    <scope>NUCLEOTIDE SEQUENCE [LARGE SCALE GENOMIC DNA]</scope>
    <source>
        <strain evidence="1 2">NCELM</strain>
    </source>
</reference>
<proteinExistence type="predicted"/>
<accession>A0ABT5BF67</accession>
<dbReference type="RefSeq" id="WP_272004871.1">
    <property type="nucleotide sequence ID" value="NZ_JAQNDN010000020.1"/>
</dbReference>
<organism evidence="1 2">
    <name type="scientific">Nannocystis radixulma</name>
    <dbReference type="NCBI Taxonomy" id="2995305"/>
    <lineage>
        <taxon>Bacteria</taxon>
        <taxon>Pseudomonadati</taxon>
        <taxon>Myxococcota</taxon>
        <taxon>Polyangia</taxon>
        <taxon>Nannocystales</taxon>
        <taxon>Nannocystaceae</taxon>
        <taxon>Nannocystis</taxon>
    </lineage>
</organism>
<name>A0ABT5BF67_9BACT</name>